<dbReference type="Proteomes" id="UP001166674">
    <property type="component" value="Unassembled WGS sequence"/>
</dbReference>
<protein>
    <submittedName>
        <fullName evidence="2">Ig heavy chain V region PJ14</fullName>
    </submittedName>
</protein>
<dbReference type="InterPro" id="IPR036179">
    <property type="entry name" value="Ig-like_dom_sf"/>
</dbReference>
<accession>A0AA41NB03</accession>
<evidence type="ECO:0000256" key="1">
    <source>
        <dbReference type="SAM" id="SignalP"/>
    </source>
</evidence>
<dbReference type="SUPFAM" id="SSF48726">
    <property type="entry name" value="Immunoglobulin"/>
    <property type="match status" value="1"/>
</dbReference>
<comment type="caution">
    <text evidence="2">The sequence shown here is derived from an EMBL/GenBank/DDBJ whole genome shotgun (WGS) entry which is preliminary data.</text>
</comment>
<evidence type="ECO:0000313" key="2">
    <source>
        <dbReference type="EMBL" id="MBZ3887059.1"/>
    </source>
</evidence>
<organism evidence="2 3">
    <name type="scientific">Sciurus carolinensis</name>
    <name type="common">Eastern gray squirrel</name>
    <dbReference type="NCBI Taxonomy" id="30640"/>
    <lineage>
        <taxon>Eukaryota</taxon>
        <taxon>Metazoa</taxon>
        <taxon>Chordata</taxon>
        <taxon>Craniata</taxon>
        <taxon>Vertebrata</taxon>
        <taxon>Euteleostomi</taxon>
        <taxon>Mammalia</taxon>
        <taxon>Eutheria</taxon>
        <taxon>Euarchontoglires</taxon>
        <taxon>Glires</taxon>
        <taxon>Rodentia</taxon>
        <taxon>Sciuromorpha</taxon>
        <taxon>Sciuridae</taxon>
        <taxon>Sciurinae</taxon>
        <taxon>Sciurini</taxon>
        <taxon>Sciurus</taxon>
    </lineage>
</organism>
<proteinExistence type="predicted"/>
<keyword evidence="1" id="KW-0732">Signal</keyword>
<dbReference type="Gene3D" id="2.60.40.10">
    <property type="entry name" value="Immunoglobulins"/>
    <property type="match status" value="1"/>
</dbReference>
<dbReference type="AlphaFoldDB" id="A0AA41NB03"/>
<dbReference type="PANTHER" id="PTHR23266">
    <property type="entry name" value="IMMUNOGLOBULIN HEAVY CHAIN"/>
    <property type="match status" value="1"/>
</dbReference>
<reference evidence="2" key="1">
    <citation type="submission" date="2020-03" db="EMBL/GenBank/DDBJ databases">
        <title>Studies in the Genomics of Life Span.</title>
        <authorList>
            <person name="Glass D."/>
        </authorList>
    </citation>
    <scope>NUCLEOTIDE SEQUENCE</scope>
    <source>
        <strain evidence="2">SUZIE</strain>
        <tissue evidence="2">Muscle</tissue>
    </source>
</reference>
<feature type="chain" id="PRO_5041273049" evidence="1">
    <location>
        <begin position="20"/>
        <end position="86"/>
    </location>
</feature>
<keyword evidence="3" id="KW-1185">Reference proteome</keyword>
<dbReference type="InterPro" id="IPR013783">
    <property type="entry name" value="Ig-like_fold"/>
</dbReference>
<evidence type="ECO:0000313" key="3">
    <source>
        <dbReference type="Proteomes" id="UP001166674"/>
    </source>
</evidence>
<gene>
    <name evidence="2" type="ORF">SUZIE_191065</name>
</gene>
<dbReference type="EMBL" id="JAATJV010412983">
    <property type="protein sequence ID" value="MBZ3887059.1"/>
    <property type="molecule type" value="Genomic_DNA"/>
</dbReference>
<feature type="signal peptide" evidence="1">
    <location>
        <begin position="1"/>
        <end position="19"/>
    </location>
</feature>
<dbReference type="InterPro" id="IPR050199">
    <property type="entry name" value="IgHV"/>
</dbReference>
<sequence length="86" mass="9538">MRLFCLLLCLVTAPQGVWCQVQLLESGPGLLKPSETMSLTCAVSGYSITIRGYCWNWIHQPTGKGLEEIGEICYDGSTYYSPPFKS</sequence>
<name>A0AA41NB03_SCICA</name>